<reference evidence="3" key="1">
    <citation type="submission" date="2023-04" db="EMBL/GenBank/DDBJ databases">
        <title>Black Yeasts Isolated from many extreme environments.</title>
        <authorList>
            <person name="Coleine C."/>
            <person name="Stajich J.E."/>
            <person name="Selbmann L."/>
        </authorList>
    </citation>
    <scope>NUCLEOTIDE SEQUENCE</scope>
    <source>
        <strain evidence="3">CCFEE 5312</strain>
    </source>
</reference>
<feature type="compositionally biased region" description="Low complexity" evidence="1">
    <location>
        <begin position="553"/>
        <end position="578"/>
    </location>
</feature>
<dbReference type="AlphaFoldDB" id="A0AAJ0LWL7"/>
<dbReference type="GO" id="GO:0000812">
    <property type="term" value="C:Swr1 complex"/>
    <property type="evidence" value="ECO:0007669"/>
    <property type="project" value="InterPro"/>
</dbReference>
<dbReference type="PANTHER" id="PTHR28108">
    <property type="entry name" value="SWR1-COMPLEX PROTEIN 3"/>
    <property type="match status" value="1"/>
</dbReference>
<feature type="region of interest" description="Disordered" evidence="1">
    <location>
        <begin position="311"/>
        <end position="381"/>
    </location>
</feature>
<dbReference type="Proteomes" id="UP001271007">
    <property type="component" value="Unassembled WGS sequence"/>
</dbReference>
<feature type="compositionally biased region" description="Low complexity" evidence="1">
    <location>
        <begin position="178"/>
        <end position="202"/>
    </location>
</feature>
<evidence type="ECO:0000313" key="4">
    <source>
        <dbReference type="Proteomes" id="UP001271007"/>
    </source>
</evidence>
<feature type="compositionally biased region" description="Polar residues" evidence="1">
    <location>
        <begin position="76"/>
        <end position="86"/>
    </location>
</feature>
<evidence type="ECO:0000259" key="2">
    <source>
        <dbReference type="Pfam" id="PF24707"/>
    </source>
</evidence>
<proteinExistence type="predicted"/>
<feature type="compositionally biased region" description="Basic and acidic residues" evidence="1">
    <location>
        <begin position="580"/>
        <end position="594"/>
    </location>
</feature>
<feature type="region of interest" description="Disordered" evidence="1">
    <location>
        <begin position="532"/>
        <end position="608"/>
    </location>
</feature>
<dbReference type="Pfam" id="PF24707">
    <property type="entry name" value="Swc3"/>
    <property type="match status" value="1"/>
</dbReference>
<feature type="domain" description="SWR1-complex protein 3" evidence="2">
    <location>
        <begin position="62"/>
        <end position="160"/>
    </location>
</feature>
<accession>A0AAJ0LWL7</accession>
<dbReference type="InterPro" id="IPR057558">
    <property type="entry name" value="Swc3_dom"/>
</dbReference>
<organism evidence="3 4">
    <name type="scientific">Extremus antarcticus</name>
    <dbReference type="NCBI Taxonomy" id="702011"/>
    <lineage>
        <taxon>Eukaryota</taxon>
        <taxon>Fungi</taxon>
        <taxon>Dikarya</taxon>
        <taxon>Ascomycota</taxon>
        <taxon>Pezizomycotina</taxon>
        <taxon>Dothideomycetes</taxon>
        <taxon>Dothideomycetidae</taxon>
        <taxon>Mycosphaerellales</taxon>
        <taxon>Extremaceae</taxon>
        <taxon>Extremus</taxon>
    </lineage>
</organism>
<feature type="compositionally biased region" description="Polar residues" evidence="1">
    <location>
        <begin position="331"/>
        <end position="349"/>
    </location>
</feature>
<keyword evidence="4" id="KW-1185">Reference proteome</keyword>
<name>A0AAJ0LWL7_9PEZI</name>
<protein>
    <recommendedName>
        <fullName evidence="2">SWR1-complex protein 3 domain-containing protein</fullName>
    </recommendedName>
</protein>
<feature type="compositionally biased region" description="Polar residues" evidence="1">
    <location>
        <begin position="1"/>
        <end position="11"/>
    </location>
</feature>
<feature type="compositionally biased region" description="Low complexity" evidence="1">
    <location>
        <begin position="350"/>
        <end position="372"/>
    </location>
</feature>
<feature type="region of interest" description="Disordered" evidence="1">
    <location>
        <begin position="1"/>
        <end position="86"/>
    </location>
</feature>
<dbReference type="InterPro" id="IPR037651">
    <property type="entry name" value="Swc3"/>
</dbReference>
<sequence length="608" mass="65573">MAQAASPTTGTKRGPGRPAKGAEPALKRIRTSISLQQSPLSSGILSPAGATPTSDRRSNKLPHKISDTRPLPTLPEPQSASLSASDHQSIASSAVLQTSLDRSRAKWINDGILERYWVKPEAGKHARPPPPNNPELKLQKHKGPCRIRIEPHIFEVELYVEEKAKPPPVKQYVPPASAYGQPYRPGPQQAYGGQQNQYYQNRTLPPIQQPSPHVHSPATGRSPAPSATQSPQPPAVSRAQQPTASSSPQPAQADKKASSDPVITMLATRASSDPELKGLMKEVATGNASAAQLKIFQNHIDELTKVIAEKKKKDEEDEAAAQAAKEREQQSDMIQYDGSNDTPQAQTTFQRPGQPYQQAPYQAQQPTWQAPTRPTPPAPTTQPVILAFTTPGATEDRFLFPQNAILESLSPQHLLASFIITRRGSQAADSTGLDPETEYWQSITLMVEVAYNREHLIECVKKWVKPADEVRKWMEETMKRCTRAPESHLALRLPIKGSKEAAEPEEVLGESGEESVAAVLATAGQKKKPNIKYVKKAPKKEDAGGAKKGGIDGATTATSGASAAPTAVGGQVDGAAGEVGEGKVGEQETTETGRPRRAVRKSVRISEG</sequence>
<gene>
    <name evidence="3" type="ORF">LTR09_001014</name>
</gene>
<feature type="compositionally biased region" description="Polar residues" evidence="1">
    <location>
        <begin position="31"/>
        <end position="44"/>
    </location>
</feature>
<dbReference type="EMBL" id="JAWDJX010000002">
    <property type="protein sequence ID" value="KAK3057938.1"/>
    <property type="molecule type" value="Genomic_DNA"/>
</dbReference>
<comment type="caution">
    <text evidence="3">The sequence shown here is derived from an EMBL/GenBank/DDBJ whole genome shotgun (WGS) entry which is preliminary data.</text>
</comment>
<feature type="region of interest" description="Disordered" evidence="1">
    <location>
        <begin position="167"/>
        <end position="261"/>
    </location>
</feature>
<evidence type="ECO:0000313" key="3">
    <source>
        <dbReference type="EMBL" id="KAK3057938.1"/>
    </source>
</evidence>
<feature type="compositionally biased region" description="Polar residues" evidence="1">
    <location>
        <begin position="238"/>
        <end position="250"/>
    </location>
</feature>
<feature type="compositionally biased region" description="Basic residues" evidence="1">
    <location>
        <begin position="595"/>
        <end position="608"/>
    </location>
</feature>
<dbReference type="PANTHER" id="PTHR28108:SF1">
    <property type="entry name" value="SWR1-COMPLEX PROTEIN 3"/>
    <property type="match status" value="1"/>
</dbReference>
<dbReference type="GO" id="GO:0140849">
    <property type="term" value="F:ATP-dependent H2AZ histone chaperone activity"/>
    <property type="evidence" value="ECO:0007669"/>
    <property type="project" value="InterPro"/>
</dbReference>
<evidence type="ECO:0000256" key="1">
    <source>
        <dbReference type="SAM" id="MobiDB-lite"/>
    </source>
</evidence>